<evidence type="ECO:0000313" key="3">
    <source>
        <dbReference type="EMBL" id="KAL3880369.1"/>
    </source>
</evidence>
<gene>
    <name evidence="3" type="ORF">ACJMK2_032613</name>
</gene>
<reference evidence="3 4" key="1">
    <citation type="submission" date="2024-11" db="EMBL/GenBank/DDBJ databases">
        <title>Chromosome-level genome assembly of the freshwater bivalve Anodonta woodiana.</title>
        <authorList>
            <person name="Chen X."/>
        </authorList>
    </citation>
    <scope>NUCLEOTIDE SEQUENCE [LARGE SCALE GENOMIC DNA]</scope>
    <source>
        <strain evidence="3">MN2024</strain>
        <tissue evidence="3">Gills</tissue>
    </source>
</reference>
<evidence type="ECO:0000256" key="2">
    <source>
        <dbReference type="SAM" id="SignalP"/>
    </source>
</evidence>
<accession>A0ABD3X296</accession>
<dbReference type="EMBL" id="JBJQND010000004">
    <property type="protein sequence ID" value="KAL3880369.1"/>
    <property type="molecule type" value="Genomic_DNA"/>
</dbReference>
<evidence type="ECO:0000313" key="4">
    <source>
        <dbReference type="Proteomes" id="UP001634394"/>
    </source>
</evidence>
<sequence>MKELRLLAIIICVLQSMDFVETDCTHPFGTGTFISSTRGTLTMTNTTIGNYKFLIGYYKTTITLTCYTQNDTNRYVFFNNFQVFNNVFLKVYTCLDIRNSTSDRHYVYEATVYDKTGDYFTADSTNVCTRVNYLTAVETTIVIRQGAYSRSMINCPNIILGNYTYNTTDDYSDMDSCNSKQQLTFNKDRATYLALSSGGNLACMYSGTGDYVYLITFNNDVSVDSKNTYQFTCFAFSFSGYGSVVYASQRPISCSSSQTPTSADSTEGKTFIFTPYVRLERSRFQTLNEFYYITKVHQILLYNIIFPNIYYFIYMFTLLYTYPHFICHSILDTSIESKAAVDLDWVFVSSRKPIIKLEEGRDSTQTPSPPPSIDRGMTQFDLQIETPSVQSFKEQCGTGNMVTIIVSQNQYQVCGNWLCCWKPKTNLSTTDLTFNVMPMHIKNQQLVSGIHANHYSFGIIITVFVTKKNVSLKHIFSVCIAIHHSSLYPVSICNAIHHSSNNQSQYALLYTIHLTTSLIMYCYTPFIKQPVSLG</sequence>
<comment type="caution">
    <text evidence="3">The sequence shown here is derived from an EMBL/GenBank/DDBJ whole genome shotgun (WGS) entry which is preliminary data.</text>
</comment>
<dbReference type="AlphaFoldDB" id="A0ABD3X296"/>
<keyword evidence="1" id="KW-0812">Transmembrane</keyword>
<keyword evidence="2" id="KW-0732">Signal</keyword>
<organism evidence="3 4">
    <name type="scientific">Sinanodonta woodiana</name>
    <name type="common">Chinese pond mussel</name>
    <name type="synonym">Anodonta woodiana</name>
    <dbReference type="NCBI Taxonomy" id="1069815"/>
    <lineage>
        <taxon>Eukaryota</taxon>
        <taxon>Metazoa</taxon>
        <taxon>Spiralia</taxon>
        <taxon>Lophotrochozoa</taxon>
        <taxon>Mollusca</taxon>
        <taxon>Bivalvia</taxon>
        <taxon>Autobranchia</taxon>
        <taxon>Heteroconchia</taxon>
        <taxon>Palaeoheterodonta</taxon>
        <taxon>Unionida</taxon>
        <taxon>Unionoidea</taxon>
        <taxon>Unionidae</taxon>
        <taxon>Unioninae</taxon>
        <taxon>Sinanodonta</taxon>
    </lineage>
</organism>
<keyword evidence="1" id="KW-1133">Transmembrane helix</keyword>
<name>A0ABD3X296_SINWO</name>
<evidence type="ECO:0000256" key="1">
    <source>
        <dbReference type="SAM" id="Phobius"/>
    </source>
</evidence>
<proteinExistence type="predicted"/>
<dbReference type="Proteomes" id="UP001634394">
    <property type="component" value="Unassembled WGS sequence"/>
</dbReference>
<keyword evidence="4" id="KW-1185">Reference proteome</keyword>
<feature type="chain" id="PRO_5044778705" evidence="2">
    <location>
        <begin position="23"/>
        <end position="534"/>
    </location>
</feature>
<feature type="transmembrane region" description="Helical" evidence="1">
    <location>
        <begin position="300"/>
        <end position="322"/>
    </location>
</feature>
<protein>
    <submittedName>
        <fullName evidence="3">Uncharacterized protein</fullName>
    </submittedName>
</protein>
<feature type="signal peptide" evidence="2">
    <location>
        <begin position="1"/>
        <end position="22"/>
    </location>
</feature>
<keyword evidence="1" id="KW-0472">Membrane</keyword>